<evidence type="ECO:0000313" key="10">
    <source>
        <dbReference type="Proteomes" id="UP000179769"/>
    </source>
</evidence>
<keyword evidence="7" id="KW-1133">Transmembrane helix</keyword>
<keyword evidence="10" id="KW-1185">Reference proteome</keyword>
<evidence type="ECO:0000256" key="4">
    <source>
        <dbReference type="ARBA" id="ARBA00022840"/>
    </source>
</evidence>
<dbReference type="InterPro" id="IPR017441">
    <property type="entry name" value="Protein_kinase_ATP_BS"/>
</dbReference>
<evidence type="ECO:0000256" key="3">
    <source>
        <dbReference type="ARBA" id="ARBA00022777"/>
    </source>
</evidence>
<keyword evidence="3 9" id="KW-0418">Kinase</keyword>
<dbReference type="Proteomes" id="UP000179769">
    <property type="component" value="Unassembled WGS sequence"/>
</dbReference>
<dbReference type="Pfam" id="PF00069">
    <property type="entry name" value="Pkinase"/>
    <property type="match status" value="1"/>
</dbReference>
<evidence type="ECO:0000256" key="6">
    <source>
        <dbReference type="SAM" id="MobiDB-lite"/>
    </source>
</evidence>
<dbReference type="CDD" id="cd14014">
    <property type="entry name" value="STKc_PknB_like"/>
    <property type="match status" value="1"/>
</dbReference>
<evidence type="ECO:0000256" key="7">
    <source>
        <dbReference type="SAM" id="Phobius"/>
    </source>
</evidence>
<dbReference type="PROSITE" id="PS00108">
    <property type="entry name" value="PROTEIN_KINASE_ST"/>
    <property type="match status" value="1"/>
</dbReference>
<feature type="transmembrane region" description="Helical" evidence="7">
    <location>
        <begin position="410"/>
        <end position="431"/>
    </location>
</feature>
<keyword evidence="7" id="KW-0812">Transmembrane</keyword>
<accession>A0A1S1R377</accession>
<dbReference type="SUPFAM" id="SSF56112">
    <property type="entry name" value="Protein kinase-like (PK-like)"/>
    <property type="match status" value="1"/>
</dbReference>
<dbReference type="AlphaFoldDB" id="A0A1S1R377"/>
<feature type="region of interest" description="Disordered" evidence="6">
    <location>
        <begin position="434"/>
        <end position="541"/>
    </location>
</feature>
<gene>
    <name evidence="9" type="ORF">BBK14_13120</name>
</gene>
<sequence length="638" mass="64941">MRSTPPRTAGSDPHPPPSGGHAPQPASLPPETPTRGTSAAGGTFTRAWDAVFTPLTPLTAHDPDEISGYPLRARIGEGGMGAVYLSYTPGGRPLAVKVVRPEFAADPDFRARFAKEVAIAQRVQGPYTVPVIDADPDAVRPWIATAYVPAPSLAIAVARTGALPATTVLMLIAGVAEALQSIHRVGVIHRDLKPGNVILAADGPRVIDFGVARALDAATAAMTQTGARLGTPAFMAPEQVRGAQLDRSGDIFALGATAYYALTGRPPFGVDAAVFHRIEHQQPDWDGCPPQVRDVLAHCLEKDPARRPTPTELIELCRLIAPIDQLTSDEQLTTGAGWLPPTVAAEVTRYHLAPLPTPPPTPAPSPAFTEPPTAAPAGAGGIPAAGGVAGAGGVAAGGAPRRSGHGRRPWLVGAIGAVAFVVVCALAAVLLTRSDEPSPSTPMVASAVNGPTADPARPPFDPKAGLPGPVAPGPGLPVPGTPPGGLGAGAPGSPPADAGGPATPLTPPPAATTPGATAPQAPAPTPKPAPSSTAVSGCPGSPSHGYNGDGYGVLTEASSLRSGPYAACGAVASLAKGKKVWLHCSVVNGHNNLWWWARLDGSTTAGWIYDGSLKLSYVDDNDDGRTRIYSCDGTYVNR</sequence>
<dbReference type="PANTHER" id="PTHR43289:SF34">
    <property type="entry name" value="SERINE_THREONINE-PROTEIN KINASE YBDM-RELATED"/>
    <property type="match status" value="1"/>
</dbReference>
<dbReference type="PANTHER" id="PTHR43289">
    <property type="entry name" value="MITOGEN-ACTIVATED PROTEIN KINASE KINASE KINASE 20-RELATED"/>
    <property type="match status" value="1"/>
</dbReference>
<dbReference type="InterPro" id="IPR008271">
    <property type="entry name" value="Ser/Thr_kinase_AS"/>
</dbReference>
<dbReference type="InterPro" id="IPR000719">
    <property type="entry name" value="Prot_kinase_dom"/>
</dbReference>
<feature type="binding site" evidence="5">
    <location>
        <position position="97"/>
    </location>
    <ligand>
        <name>ATP</name>
        <dbReference type="ChEBI" id="CHEBI:30616"/>
    </ligand>
</feature>
<evidence type="ECO:0000256" key="5">
    <source>
        <dbReference type="PROSITE-ProRule" id="PRU10141"/>
    </source>
</evidence>
<keyword evidence="1" id="KW-0808">Transferase</keyword>
<dbReference type="Gene3D" id="3.30.200.20">
    <property type="entry name" value="Phosphorylase Kinase, domain 1"/>
    <property type="match status" value="1"/>
</dbReference>
<reference evidence="10" key="1">
    <citation type="submission" date="2016-07" db="EMBL/GenBank/DDBJ databases">
        <title>Frankia sp. NRRL B-16219 Genome sequencing.</title>
        <authorList>
            <person name="Ghodhbane-Gtari F."/>
            <person name="Swanson E."/>
            <person name="Gueddou A."/>
            <person name="Louati M."/>
            <person name="Nouioui I."/>
            <person name="Hezbri K."/>
            <person name="Abebe-Akele F."/>
            <person name="Simpson S."/>
            <person name="Morris K."/>
            <person name="Thomas K."/>
            <person name="Gtari M."/>
            <person name="Tisa L.S."/>
        </authorList>
    </citation>
    <scope>NUCLEOTIDE SEQUENCE [LARGE SCALE GENOMIC DNA]</scope>
    <source>
        <strain evidence="10">NRRL B-16219</strain>
    </source>
</reference>
<organism evidence="9 10">
    <name type="scientific">Parafrankia soli</name>
    <dbReference type="NCBI Taxonomy" id="2599596"/>
    <lineage>
        <taxon>Bacteria</taxon>
        <taxon>Bacillati</taxon>
        <taxon>Actinomycetota</taxon>
        <taxon>Actinomycetes</taxon>
        <taxon>Frankiales</taxon>
        <taxon>Frankiaceae</taxon>
        <taxon>Parafrankia</taxon>
    </lineage>
</organism>
<evidence type="ECO:0000313" key="9">
    <source>
        <dbReference type="EMBL" id="OHV40171.1"/>
    </source>
</evidence>
<dbReference type="PROSITE" id="PS50011">
    <property type="entry name" value="PROTEIN_KINASE_DOM"/>
    <property type="match status" value="1"/>
</dbReference>
<dbReference type="InterPro" id="IPR011009">
    <property type="entry name" value="Kinase-like_dom_sf"/>
</dbReference>
<feature type="region of interest" description="Disordered" evidence="6">
    <location>
        <begin position="1"/>
        <end position="41"/>
    </location>
</feature>
<comment type="caution">
    <text evidence="9">The sequence shown here is derived from an EMBL/GenBank/DDBJ whole genome shotgun (WGS) entry which is preliminary data.</text>
</comment>
<evidence type="ECO:0000259" key="8">
    <source>
        <dbReference type="PROSITE" id="PS50011"/>
    </source>
</evidence>
<dbReference type="RefSeq" id="WP_071060932.1">
    <property type="nucleotide sequence ID" value="NZ_MAXA01000080.1"/>
</dbReference>
<feature type="domain" description="Protein kinase" evidence="8">
    <location>
        <begin position="69"/>
        <end position="320"/>
    </location>
</feature>
<keyword evidence="4 5" id="KW-0067">ATP-binding</keyword>
<proteinExistence type="predicted"/>
<dbReference type="GO" id="GO:0004674">
    <property type="term" value="F:protein serine/threonine kinase activity"/>
    <property type="evidence" value="ECO:0007669"/>
    <property type="project" value="UniProtKB-KW"/>
</dbReference>
<dbReference type="EMBL" id="MAXA01000080">
    <property type="protein sequence ID" value="OHV40171.1"/>
    <property type="molecule type" value="Genomic_DNA"/>
</dbReference>
<dbReference type="PROSITE" id="PS00107">
    <property type="entry name" value="PROTEIN_KINASE_ATP"/>
    <property type="match status" value="1"/>
</dbReference>
<keyword evidence="9" id="KW-0723">Serine/threonine-protein kinase</keyword>
<keyword evidence="7" id="KW-0472">Membrane</keyword>
<name>A0A1S1R377_9ACTN</name>
<feature type="compositionally biased region" description="Pro residues" evidence="6">
    <location>
        <begin position="469"/>
        <end position="482"/>
    </location>
</feature>
<keyword evidence="2 5" id="KW-0547">Nucleotide-binding</keyword>
<dbReference type="OrthoDB" id="9762169at2"/>
<protein>
    <submittedName>
        <fullName evidence="9">Serine/threonine protein kinase</fullName>
    </submittedName>
</protein>
<dbReference type="Gene3D" id="1.10.510.10">
    <property type="entry name" value="Transferase(Phosphotransferase) domain 1"/>
    <property type="match status" value="1"/>
</dbReference>
<dbReference type="SMART" id="SM00220">
    <property type="entry name" value="S_TKc"/>
    <property type="match status" value="1"/>
</dbReference>
<evidence type="ECO:0000256" key="2">
    <source>
        <dbReference type="ARBA" id="ARBA00022741"/>
    </source>
</evidence>
<evidence type="ECO:0000256" key="1">
    <source>
        <dbReference type="ARBA" id="ARBA00022679"/>
    </source>
</evidence>
<dbReference type="GO" id="GO:0005524">
    <property type="term" value="F:ATP binding"/>
    <property type="evidence" value="ECO:0007669"/>
    <property type="project" value="UniProtKB-UniRule"/>
</dbReference>